<organism evidence="2 3">
    <name type="scientific">Vreelandella rituensis</name>
    <dbReference type="NCBI Taxonomy" id="2282306"/>
    <lineage>
        <taxon>Bacteria</taxon>
        <taxon>Pseudomonadati</taxon>
        <taxon>Pseudomonadota</taxon>
        <taxon>Gammaproteobacteria</taxon>
        <taxon>Oceanospirillales</taxon>
        <taxon>Halomonadaceae</taxon>
        <taxon>Vreelandella</taxon>
    </lineage>
</organism>
<evidence type="ECO:0000313" key="2">
    <source>
        <dbReference type="EMBL" id="RCV93764.1"/>
    </source>
</evidence>
<evidence type="ECO:0000256" key="1">
    <source>
        <dbReference type="SAM" id="Coils"/>
    </source>
</evidence>
<keyword evidence="3" id="KW-1185">Reference proteome</keyword>
<evidence type="ECO:0000313" key="3">
    <source>
        <dbReference type="Proteomes" id="UP000253204"/>
    </source>
</evidence>
<dbReference type="EMBL" id="QPIJ01000001">
    <property type="protein sequence ID" value="RCV93764.1"/>
    <property type="molecule type" value="Genomic_DNA"/>
</dbReference>
<keyword evidence="1" id="KW-0175">Coiled coil</keyword>
<dbReference type="Proteomes" id="UP000253204">
    <property type="component" value="Unassembled WGS sequence"/>
</dbReference>
<dbReference type="RefSeq" id="WP_114485092.1">
    <property type="nucleotide sequence ID" value="NZ_CBCSHM010000007.1"/>
</dbReference>
<dbReference type="AlphaFoldDB" id="A0A368U9Z0"/>
<proteinExistence type="predicted"/>
<reference evidence="2 3" key="1">
    <citation type="submission" date="2018-07" db="EMBL/GenBank/DDBJ databases">
        <title>Halomonas rutogse sp. nov., isolated from Lake TangqianCo on Tibetan Plateau.</title>
        <authorList>
            <person name="Lu H."/>
            <person name="Xing P."/>
            <person name="Wu Q."/>
        </authorList>
    </citation>
    <scope>NUCLEOTIDE SEQUENCE [LARGE SCALE GENOMIC DNA]</scope>
    <source>
        <strain evidence="2 3">TQ8S</strain>
    </source>
</reference>
<name>A0A368U9Z0_9GAMM</name>
<sequence length="781" mass="87287">MTYQLFADALKDPSQIGVMMKKPEAAVGLEQKQYFQSLIDDSSIMSGEGSKEPMSEAMRLVLYGGEKEPDTGTFTTLLPFAPFQVALDKRAKDPRHPLSFATLTGKSPDTYFKEIASLPRSSIKRLRKSLRGCGTFLIDQDLLLLLSYLARPSHRLFLLEHYLAGKNAPVIEHDILNHWMQQAGVEFESEDFLSVPASALIEGQDLRRIKKHQQYLSLLFPVLDSLKSLTPEQNETPDALTWATFNAWWAIASLYKTVRFLSDLRMLWPGAHDMMVHTAFSCHGDSTLQKCAGNMPRVTTSAFKNLHHIQRLGNWLANTATLLGCWKDAGTGLNYALEQWSEIEDESREFWFNSQRYLLDNILFRGGSSASIGSNAVPTDNVVRQLAGTLIRIQAGSSNDQLASDIERLGARADFLDKLIQEAGECRGVIISRIDAPTPTQAPSDAEAVEQLNEMHDPSLLPDDLVPWFLEVESLDSRLVEQLTHWESQLDKLGQQQDKPIAERMAALQAQANQYEAWKESIKGKVDKILAKSDKLPWESLGISTEKAQSFTGMITIDSEPSIATEHAEASKHGESEGQDSQIEELREQLHQQEDCLRDLKAANWSLRQHLDNANQETFPGRADTSVHEALKEFSMQGTAPQALALVQASFPERIRVLDTAMESATHSASQLSATTLLQKLVALATDGRDILMAGRPAYEMNDCLPGVLSLNESDNVRNHERLAQERDFVEQGADGQSTTWTMHWHLRIDYRHRLYFAWDDATQQVVIGHAGAHLALANGT</sequence>
<gene>
    <name evidence="2" type="ORF">DU506_01005</name>
</gene>
<feature type="coiled-coil region" evidence="1">
    <location>
        <begin position="583"/>
        <end position="617"/>
    </location>
</feature>
<protein>
    <submittedName>
        <fullName evidence="2">Uncharacterized protein</fullName>
    </submittedName>
</protein>
<accession>A0A368U9Z0</accession>
<comment type="caution">
    <text evidence="2">The sequence shown here is derived from an EMBL/GenBank/DDBJ whole genome shotgun (WGS) entry which is preliminary data.</text>
</comment>